<comment type="caution">
    <text evidence="1">The sequence shown here is derived from an EMBL/GenBank/DDBJ whole genome shotgun (WGS) entry which is preliminary data.</text>
</comment>
<sequence>MTLIAIVDFHDCGKITAVDFEAIGTFIELKHHVWKHLLPHASQSDIQIWRLHDALSIDEAPIVLEKNHLLKIASKMDSMTARVASEIYVVAQSPPAIYFLAADGTHPSQDIEGSEDSISEMSSRFSKLLSDARLSKPLSKLAKSSDYRVWQKGESPVYDGRFSSHTPTHTVGPPVELFYEGFAEFIENIQPRSSLQLPSEFARDVSKFMSKVSGIYENEAAFKSVILPPLEKVLGRKLVTLSNSDRTTPDLAFLSRLQRILGLAELKRDIGEGGCDASTQASLSVLRYWAQAENEPAIKASCCPTYVFALSGPWLVILGAVITSRCIVQRLTDYLSGLGHVIAYSMTSMSPVSPVSYWL</sequence>
<dbReference type="OrthoDB" id="4062651at2759"/>
<organism evidence="1 2">
    <name type="scientific">Mycena sanguinolenta</name>
    <dbReference type="NCBI Taxonomy" id="230812"/>
    <lineage>
        <taxon>Eukaryota</taxon>
        <taxon>Fungi</taxon>
        <taxon>Dikarya</taxon>
        <taxon>Basidiomycota</taxon>
        <taxon>Agaricomycotina</taxon>
        <taxon>Agaricomycetes</taxon>
        <taxon>Agaricomycetidae</taxon>
        <taxon>Agaricales</taxon>
        <taxon>Marasmiineae</taxon>
        <taxon>Mycenaceae</taxon>
        <taxon>Mycena</taxon>
    </lineage>
</organism>
<protein>
    <submittedName>
        <fullName evidence="1">Proteinkinasesubdomain-containingproteinPKL ccin9</fullName>
    </submittedName>
</protein>
<reference evidence="1" key="1">
    <citation type="submission" date="2020-05" db="EMBL/GenBank/DDBJ databases">
        <title>Mycena genomes resolve the evolution of fungal bioluminescence.</title>
        <authorList>
            <person name="Tsai I.J."/>
        </authorList>
    </citation>
    <scope>NUCLEOTIDE SEQUENCE</scope>
    <source>
        <strain evidence="1">160909Yilan</strain>
    </source>
</reference>
<proteinExistence type="predicted"/>
<dbReference type="AlphaFoldDB" id="A0A8H7CRZ9"/>
<dbReference type="GO" id="GO:0016301">
    <property type="term" value="F:kinase activity"/>
    <property type="evidence" value="ECO:0007669"/>
    <property type="project" value="UniProtKB-KW"/>
</dbReference>
<evidence type="ECO:0000313" key="2">
    <source>
        <dbReference type="Proteomes" id="UP000623467"/>
    </source>
</evidence>
<accession>A0A8H7CRZ9</accession>
<keyword evidence="2" id="KW-1185">Reference proteome</keyword>
<dbReference type="Proteomes" id="UP000623467">
    <property type="component" value="Unassembled WGS sequence"/>
</dbReference>
<gene>
    <name evidence="1" type="ORF">MSAN_01837300</name>
</gene>
<keyword evidence="1" id="KW-0418">Kinase</keyword>
<evidence type="ECO:0000313" key="1">
    <source>
        <dbReference type="EMBL" id="KAF7346107.1"/>
    </source>
</evidence>
<name>A0A8H7CRZ9_9AGAR</name>
<keyword evidence="1" id="KW-0808">Transferase</keyword>
<dbReference type="EMBL" id="JACAZH010000019">
    <property type="protein sequence ID" value="KAF7346107.1"/>
    <property type="molecule type" value="Genomic_DNA"/>
</dbReference>